<dbReference type="InterPro" id="IPR004421">
    <property type="entry name" value="Carbamoyltransferase_HypF"/>
</dbReference>
<evidence type="ECO:0000256" key="7">
    <source>
        <dbReference type="ARBA" id="ARBA00048220"/>
    </source>
</evidence>
<feature type="domain" description="YrdC-like" evidence="11">
    <location>
        <begin position="201"/>
        <end position="391"/>
    </location>
</feature>
<dbReference type="PROSITE" id="PS51160">
    <property type="entry name" value="ACYLPHOSPHATASE_3"/>
    <property type="match status" value="1"/>
</dbReference>
<dbReference type="Gene3D" id="3.30.420.360">
    <property type="match status" value="1"/>
</dbReference>
<dbReference type="InterPro" id="IPR017945">
    <property type="entry name" value="DHBP_synth_RibB-like_a/b_dom"/>
</dbReference>
<gene>
    <name evidence="12" type="primary">hypF</name>
    <name evidence="12" type="ORF">SBX64_00345</name>
</gene>
<evidence type="ECO:0000256" key="8">
    <source>
        <dbReference type="PIRNR" id="PIRNR006256"/>
    </source>
</evidence>
<comment type="caution">
    <text evidence="12">The sequence shown here is derived from an EMBL/GenBank/DDBJ whole genome shotgun (WGS) entry which is preliminary data.</text>
</comment>
<evidence type="ECO:0000256" key="5">
    <source>
        <dbReference type="ARBA" id="ARBA00022771"/>
    </source>
</evidence>
<evidence type="ECO:0000313" key="13">
    <source>
        <dbReference type="Proteomes" id="UP001279860"/>
    </source>
</evidence>
<dbReference type="Pfam" id="PF07503">
    <property type="entry name" value="zf-HYPF"/>
    <property type="match status" value="2"/>
</dbReference>
<dbReference type="InterPro" id="IPR017968">
    <property type="entry name" value="Acylphosphatase_CS"/>
</dbReference>
<evidence type="ECO:0000256" key="2">
    <source>
        <dbReference type="ARBA" id="ARBA00008097"/>
    </source>
</evidence>
<proteinExistence type="inferred from homology"/>
<dbReference type="Gene3D" id="3.30.110.120">
    <property type="match status" value="1"/>
</dbReference>
<dbReference type="Pfam" id="PF01300">
    <property type="entry name" value="Sua5_yciO_yrdC"/>
    <property type="match status" value="1"/>
</dbReference>
<dbReference type="EMBL" id="JAWRCP010000001">
    <property type="protein sequence ID" value="MDW6091046.1"/>
    <property type="molecule type" value="Genomic_DNA"/>
</dbReference>
<dbReference type="PROSITE" id="PS51163">
    <property type="entry name" value="YRDC"/>
    <property type="match status" value="1"/>
</dbReference>
<comment type="function">
    <text evidence="8">Involved in the maturation of [NiFe] hydrogenases. Along with HypE, it catalyzes the synthesis of the CN ligands of the active site iron of [NiFe]-hydrogenases. HypF functions as a carbamoyl transferase using carbamoylphosphate as a substrate and transferring the carboxamido moiety in an ATP-dependent reaction to the thiolate of the C-terminal cysteine of HypE yielding a protein-S-carboxamide.</text>
</comment>
<name>A0ABU4INQ2_9VIBR</name>
<keyword evidence="3 12" id="KW-0436">Ligase</keyword>
<organism evidence="12 13">
    <name type="scientific">Vibrio rhizosphaerae</name>
    <dbReference type="NCBI Taxonomy" id="398736"/>
    <lineage>
        <taxon>Bacteria</taxon>
        <taxon>Pseudomonadati</taxon>
        <taxon>Pseudomonadota</taxon>
        <taxon>Gammaproteobacteria</taxon>
        <taxon>Vibrionales</taxon>
        <taxon>Vibrionaceae</taxon>
        <taxon>Vibrio</taxon>
    </lineage>
</organism>
<accession>A0ABU4INQ2</accession>
<evidence type="ECO:0000256" key="4">
    <source>
        <dbReference type="ARBA" id="ARBA00022723"/>
    </source>
</evidence>
<dbReference type="PANTHER" id="PTHR42959:SF1">
    <property type="entry name" value="CARBAMOYLTRANSFERASE HYPF"/>
    <property type="match status" value="1"/>
</dbReference>
<dbReference type="PANTHER" id="PTHR42959">
    <property type="entry name" value="CARBAMOYLTRANSFERASE"/>
    <property type="match status" value="1"/>
</dbReference>
<dbReference type="InterPro" id="IPR051060">
    <property type="entry name" value="Carbamoyltrans_HypF-like"/>
</dbReference>
<dbReference type="InterPro" id="IPR055128">
    <property type="entry name" value="HypF_C_2"/>
</dbReference>
<comment type="catalytic activity">
    <reaction evidence="9">
        <text>an acyl phosphate + H2O = a carboxylate + phosphate + H(+)</text>
        <dbReference type="Rhea" id="RHEA:14965"/>
        <dbReference type="ChEBI" id="CHEBI:15377"/>
        <dbReference type="ChEBI" id="CHEBI:15378"/>
        <dbReference type="ChEBI" id="CHEBI:29067"/>
        <dbReference type="ChEBI" id="CHEBI:43474"/>
        <dbReference type="ChEBI" id="CHEBI:59918"/>
        <dbReference type="EC" id="3.6.1.7"/>
    </reaction>
</comment>
<dbReference type="Pfam" id="PF00708">
    <property type="entry name" value="Acylphosphatase"/>
    <property type="match status" value="1"/>
</dbReference>
<dbReference type="SUPFAM" id="SSF54975">
    <property type="entry name" value="Acylphosphatase/BLUF domain-like"/>
    <property type="match status" value="1"/>
</dbReference>
<feature type="domain" description="Acylphosphatase-like" evidence="10">
    <location>
        <begin position="4"/>
        <end position="90"/>
    </location>
</feature>
<dbReference type="InterPro" id="IPR036046">
    <property type="entry name" value="Acylphosphatase-like_dom_sf"/>
</dbReference>
<dbReference type="InterPro" id="IPR041440">
    <property type="entry name" value="HypF_C"/>
</dbReference>
<dbReference type="Pfam" id="PF22521">
    <property type="entry name" value="HypF_C_2"/>
    <property type="match status" value="1"/>
</dbReference>
<dbReference type="PROSITE" id="PS00150">
    <property type="entry name" value="ACYLPHOSPHATASE_1"/>
    <property type="match status" value="1"/>
</dbReference>
<dbReference type="Gene3D" id="3.30.420.40">
    <property type="match status" value="1"/>
</dbReference>
<feature type="active site" evidence="9">
    <location>
        <position position="19"/>
    </location>
</feature>
<dbReference type="EC" id="6.2.-.-" evidence="8"/>
<evidence type="ECO:0000256" key="9">
    <source>
        <dbReference type="PROSITE-ProRule" id="PRU00520"/>
    </source>
</evidence>
<dbReference type="InterPro" id="IPR011125">
    <property type="entry name" value="Znf_HypF"/>
</dbReference>
<sequence>MNERYFICVSGVVQGVGFRPFVYQLATQHHLSGWVMNSSEGVKIDVQGRKDALDLFVLALSERPPHLARVDEVTCTPQQLQPSRGFSIHPSQQAAKVAVRITPDQSVCPECLAEMKSPHSPYYHYPFINCTHCGPRYSIIEQLPYDRVNTTMKGFDFCPSCRQAYQDPSNRRYHAQPTSCHHCGPEMTLRDARGTLTTQPETVFVQAAEILSRGGVIAVKGVGGFHLVCDATSSASVMKLRHMKHRQRKPFAVMVDGVETATQYVTGEPAEWQALTASAAPIVLMHRRVHPDLVPEVACDSPYLGVMLPSTPLHHLLFEQYRCYRSEPILVMTSGNLSGMPLITDGDDMLHLFGEALDGVLDHNRPIANPCDDSIVHYAGSAMRVLRMARGYGPFSGHHDYQGAQIVAVGAQQKSTIAMACPGQLMLSPYIGDLDDPDTQQRHEKTISLFQHLYQCEPAHWVCDYHPGYVATRFAERQSGQLLQVQHHHAHILAVMAEYRLTGPVLGFAFDGTGMGDDDSVWGGEVLLADTQGYQRCGYLRPFRLIGGEQAIREPARILLAMLLACYSLQEIQSLELPAFQQWDDRDFSNLHQLWLSGRHSPWCSSVGRLFDAWACLGGLLERPDFDGESGLKVEAAAMKSGQTETLWEMHWMGEAAILDWAPLLTQCITARIWRNDAVVSAACIGLIEALAGAIQQMARRYPALPVIVSGGVFQNRLLMDVLWQNWDQTKQPLYSGTMIPTNDSGIAMGQLWYGMHQC</sequence>
<evidence type="ECO:0000259" key="10">
    <source>
        <dbReference type="PROSITE" id="PS51160"/>
    </source>
</evidence>
<reference evidence="12 13" key="1">
    <citation type="submission" date="2023-11" db="EMBL/GenBank/DDBJ databases">
        <title>Plant-associative lifestyle of Vibrio porteresiae and its evolutionary dynamics.</title>
        <authorList>
            <person name="Rameshkumar N."/>
            <person name="Kirti K."/>
        </authorList>
    </citation>
    <scope>NUCLEOTIDE SEQUENCE [LARGE SCALE GENOMIC DNA]</scope>
    <source>
        <strain evidence="12 13">MSSRF7</strain>
    </source>
</reference>
<evidence type="ECO:0000256" key="3">
    <source>
        <dbReference type="ARBA" id="ARBA00022598"/>
    </source>
</evidence>
<evidence type="ECO:0000259" key="11">
    <source>
        <dbReference type="PROSITE" id="PS51163"/>
    </source>
</evidence>
<keyword evidence="5" id="KW-0863">Zinc-finger</keyword>
<dbReference type="Pfam" id="PF17788">
    <property type="entry name" value="HypF_C"/>
    <property type="match status" value="1"/>
</dbReference>
<dbReference type="Gene3D" id="3.90.870.50">
    <property type="match status" value="1"/>
</dbReference>
<dbReference type="InterPro" id="IPR006070">
    <property type="entry name" value="Sua5-like_dom"/>
</dbReference>
<keyword evidence="9" id="KW-0378">Hydrolase</keyword>
<comment type="similarity">
    <text evidence="2 8">Belongs to the carbamoyltransferase HypF family.</text>
</comment>
<comment type="pathway">
    <text evidence="1 8">Protein modification; [NiFe] hydrogenase maturation.</text>
</comment>
<keyword evidence="4" id="KW-0479">Metal-binding</keyword>
<evidence type="ECO:0000256" key="1">
    <source>
        <dbReference type="ARBA" id="ARBA00004711"/>
    </source>
</evidence>
<feature type="active site" evidence="9">
    <location>
        <position position="37"/>
    </location>
</feature>
<evidence type="ECO:0000313" key="12">
    <source>
        <dbReference type="EMBL" id="MDW6091046.1"/>
    </source>
</evidence>
<dbReference type="InterPro" id="IPR001792">
    <property type="entry name" value="Acylphosphatase-like_dom"/>
</dbReference>
<evidence type="ECO:0000256" key="6">
    <source>
        <dbReference type="ARBA" id="ARBA00022833"/>
    </source>
</evidence>
<protein>
    <recommendedName>
        <fullName evidence="8">Carbamoyltransferase HypF</fullName>
        <ecNumber evidence="8">6.2.-.-</ecNumber>
    </recommendedName>
</protein>
<comment type="catalytic activity">
    <reaction evidence="7 8">
        <text>C-terminal L-cysteinyl-[HypE protein] + carbamoyl phosphate + ATP + H2O = C-terminal S-carboxamide-L-cysteinyl-[HypE protein] + AMP + phosphate + diphosphate + H(+)</text>
        <dbReference type="Rhea" id="RHEA:55636"/>
        <dbReference type="Rhea" id="RHEA-COMP:14247"/>
        <dbReference type="Rhea" id="RHEA-COMP:14392"/>
        <dbReference type="ChEBI" id="CHEBI:15377"/>
        <dbReference type="ChEBI" id="CHEBI:15378"/>
        <dbReference type="ChEBI" id="CHEBI:30616"/>
        <dbReference type="ChEBI" id="CHEBI:33019"/>
        <dbReference type="ChEBI" id="CHEBI:43474"/>
        <dbReference type="ChEBI" id="CHEBI:58228"/>
        <dbReference type="ChEBI" id="CHEBI:76913"/>
        <dbReference type="ChEBI" id="CHEBI:139126"/>
        <dbReference type="ChEBI" id="CHEBI:456215"/>
    </reaction>
</comment>
<dbReference type="RefSeq" id="WP_318584103.1">
    <property type="nucleotide sequence ID" value="NZ_JAWRCP010000001.1"/>
</dbReference>
<dbReference type="GO" id="GO:0016874">
    <property type="term" value="F:ligase activity"/>
    <property type="evidence" value="ECO:0007669"/>
    <property type="project" value="UniProtKB-KW"/>
</dbReference>
<dbReference type="SUPFAM" id="SSF55821">
    <property type="entry name" value="YrdC/RibB"/>
    <property type="match status" value="1"/>
</dbReference>
<dbReference type="PIRSF" id="PIRSF006256">
    <property type="entry name" value="CMPcnvr_hdrg_mat"/>
    <property type="match status" value="1"/>
</dbReference>
<keyword evidence="6" id="KW-0862">Zinc</keyword>
<dbReference type="NCBIfam" id="TIGR00143">
    <property type="entry name" value="hypF"/>
    <property type="match status" value="1"/>
</dbReference>
<dbReference type="Proteomes" id="UP001279860">
    <property type="component" value="Unassembled WGS sequence"/>
</dbReference>
<keyword evidence="13" id="KW-1185">Reference proteome</keyword>